<organism evidence="2 3">
    <name type="scientific">Motilimonas pumila</name>
    <dbReference type="NCBI Taxonomy" id="2303987"/>
    <lineage>
        <taxon>Bacteria</taxon>
        <taxon>Pseudomonadati</taxon>
        <taxon>Pseudomonadota</taxon>
        <taxon>Gammaproteobacteria</taxon>
        <taxon>Alteromonadales</taxon>
        <taxon>Alteromonadales genera incertae sedis</taxon>
        <taxon>Motilimonas</taxon>
    </lineage>
</organism>
<dbReference type="PROSITE" id="PS51354">
    <property type="entry name" value="GLUTAREDOXIN_2"/>
    <property type="match status" value="1"/>
</dbReference>
<keyword evidence="3" id="KW-1185">Reference proteome</keyword>
<dbReference type="Pfam" id="PF13417">
    <property type="entry name" value="GST_N_3"/>
    <property type="match status" value="1"/>
</dbReference>
<dbReference type="InterPro" id="IPR011767">
    <property type="entry name" value="GLR_AS"/>
</dbReference>
<evidence type="ECO:0000313" key="2">
    <source>
        <dbReference type="EMBL" id="RJG42617.1"/>
    </source>
</evidence>
<dbReference type="SUPFAM" id="SSF52833">
    <property type="entry name" value="Thioredoxin-like"/>
    <property type="match status" value="1"/>
</dbReference>
<dbReference type="CDD" id="cd00570">
    <property type="entry name" value="GST_N_family"/>
    <property type="match status" value="1"/>
</dbReference>
<dbReference type="RefSeq" id="WP_119911043.1">
    <property type="nucleotide sequence ID" value="NZ_QZCH01000015.1"/>
</dbReference>
<dbReference type="Gene3D" id="3.40.30.10">
    <property type="entry name" value="Glutaredoxin"/>
    <property type="match status" value="1"/>
</dbReference>
<proteinExistence type="predicted"/>
<name>A0A418YDL9_9GAMM</name>
<evidence type="ECO:0000313" key="3">
    <source>
        <dbReference type="Proteomes" id="UP000283255"/>
    </source>
</evidence>
<accession>A0A418YDL9</accession>
<sequence length="86" mass="9779">MSAPEKLALYFFHGCPYCRMVMNVIEQLDVEVELRDTRAEPQHQQDLLAARGRGTVPVLRIARAGQDDVWMPESADIAAYLQQQYG</sequence>
<reference evidence="2 3" key="1">
    <citation type="submission" date="2018-09" db="EMBL/GenBank/DDBJ databases">
        <authorList>
            <person name="Wang F."/>
        </authorList>
    </citation>
    <scope>NUCLEOTIDE SEQUENCE [LARGE SCALE GENOMIC DNA]</scope>
    <source>
        <strain evidence="2 3">PLHSC7-2</strain>
    </source>
</reference>
<gene>
    <name evidence="2" type="ORF">D1Z90_12165</name>
</gene>
<dbReference type="InterPro" id="IPR036249">
    <property type="entry name" value="Thioredoxin-like_sf"/>
</dbReference>
<dbReference type="InterPro" id="IPR004045">
    <property type="entry name" value="Glutathione_S-Trfase_N"/>
</dbReference>
<dbReference type="EMBL" id="QZCH01000015">
    <property type="protein sequence ID" value="RJG42617.1"/>
    <property type="molecule type" value="Genomic_DNA"/>
</dbReference>
<protein>
    <submittedName>
        <fullName evidence="2">Glutaredoxin</fullName>
    </submittedName>
</protein>
<comment type="caution">
    <text evidence="2">The sequence shown here is derived from an EMBL/GenBank/DDBJ whole genome shotgun (WGS) entry which is preliminary data.</text>
</comment>
<dbReference type="PROSITE" id="PS50404">
    <property type="entry name" value="GST_NTER"/>
    <property type="match status" value="1"/>
</dbReference>
<evidence type="ECO:0000259" key="1">
    <source>
        <dbReference type="PROSITE" id="PS50404"/>
    </source>
</evidence>
<feature type="domain" description="GST N-terminal" evidence="1">
    <location>
        <begin position="5"/>
        <end position="86"/>
    </location>
</feature>
<dbReference type="AlphaFoldDB" id="A0A418YDL9"/>
<dbReference type="Proteomes" id="UP000283255">
    <property type="component" value="Unassembled WGS sequence"/>
</dbReference>
<reference evidence="2 3" key="2">
    <citation type="submission" date="2019-01" db="EMBL/GenBank/DDBJ databases">
        <title>Motilimonas pumilus sp. nov., isolated from the gut of sea cucumber (Apostichopus japonicus).</title>
        <authorList>
            <person name="Wang F.-Q."/>
            <person name="Ren L.-H."/>
            <person name="Lin Y.-W."/>
            <person name="Sun G.-H."/>
            <person name="Du Z.-J."/>
            <person name="Zhao J.-X."/>
            <person name="Liu X.-J."/>
            <person name="Liu L.-J."/>
        </authorList>
    </citation>
    <scope>NUCLEOTIDE SEQUENCE [LARGE SCALE GENOMIC DNA]</scope>
    <source>
        <strain evidence="2 3">PLHSC7-2</strain>
    </source>
</reference>
<dbReference type="PROSITE" id="PS00195">
    <property type="entry name" value="GLUTAREDOXIN_1"/>
    <property type="match status" value="1"/>
</dbReference>
<dbReference type="OrthoDB" id="9793736at2"/>